<sequence length="295" mass="30335">MATIPSDIPVATTARPAETSSYVDWPAIIAGAMTAAAISLVMLTFGSAIGLTLSDPFGREGVSLVWIAITMAIWVVWVQVSAMMAGGYLTGRMRRRNFDASEHESDVRDGFHGLLVWATAVVISGLLAFGGVSSLTQGVGNAVGGAAGAVAGAAAEADPFAGTVDLLFRGDISGTDPQAARAEVTRIIASGLAGDGISEADRQYLVDLAAARTGLAPEEVEARVDEVMARAEAVQADIEAAAEQAGDIAILVAFLTAASLAVGAAGAWFAATMGGNHRDQQTVIAFFTRRDRPRA</sequence>
<feature type="transmembrane region" description="Helical" evidence="1">
    <location>
        <begin position="63"/>
        <end position="89"/>
    </location>
</feature>
<dbReference type="Proteomes" id="UP000253759">
    <property type="component" value="Unassembled WGS sequence"/>
</dbReference>
<evidence type="ECO:0000313" key="3">
    <source>
        <dbReference type="Proteomes" id="UP000253759"/>
    </source>
</evidence>
<accession>A0A369W4C8</accession>
<keyword evidence="3" id="KW-1185">Reference proteome</keyword>
<dbReference type="RefSeq" id="WP_147276016.1">
    <property type="nucleotide sequence ID" value="NZ_QQNH01000006.1"/>
</dbReference>
<evidence type="ECO:0000256" key="1">
    <source>
        <dbReference type="SAM" id="Phobius"/>
    </source>
</evidence>
<feature type="transmembrane region" description="Helical" evidence="1">
    <location>
        <begin position="110"/>
        <end position="132"/>
    </location>
</feature>
<proteinExistence type="predicted"/>
<name>A0A369W4C8_9HYPH</name>
<evidence type="ECO:0000313" key="2">
    <source>
        <dbReference type="EMBL" id="RDE09408.1"/>
    </source>
</evidence>
<protein>
    <recommendedName>
        <fullName evidence="4">PhnA-like protein</fullName>
    </recommendedName>
</protein>
<organism evidence="2 3">
    <name type="scientific">Pelagibacterium lacus</name>
    <dbReference type="NCBI Taxonomy" id="2282655"/>
    <lineage>
        <taxon>Bacteria</taxon>
        <taxon>Pseudomonadati</taxon>
        <taxon>Pseudomonadota</taxon>
        <taxon>Alphaproteobacteria</taxon>
        <taxon>Hyphomicrobiales</taxon>
        <taxon>Devosiaceae</taxon>
        <taxon>Pelagibacterium</taxon>
    </lineage>
</organism>
<feature type="transmembrane region" description="Helical" evidence="1">
    <location>
        <begin position="25"/>
        <end position="51"/>
    </location>
</feature>
<feature type="transmembrane region" description="Helical" evidence="1">
    <location>
        <begin position="248"/>
        <end position="271"/>
    </location>
</feature>
<keyword evidence="1" id="KW-0812">Transmembrane</keyword>
<gene>
    <name evidence="2" type="ORF">DVH29_06275</name>
</gene>
<evidence type="ECO:0008006" key="4">
    <source>
        <dbReference type="Google" id="ProtNLM"/>
    </source>
</evidence>
<dbReference type="EMBL" id="QQNH01000006">
    <property type="protein sequence ID" value="RDE09408.1"/>
    <property type="molecule type" value="Genomic_DNA"/>
</dbReference>
<keyword evidence="1" id="KW-0472">Membrane</keyword>
<reference evidence="3" key="1">
    <citation type="submission" date="2018-07" db="EMBL/GenBank/DDBJ databases">
        <authorList>
            <person name="Liu B.-T."/>
            <person name="Du Z."/>
        </authorList>
    </citation>
    <scope>NUCLEOTIDE SEQUENCE [LARGE SCALE GENOMIC DNA]</scope>
    <source>
        <strain evidence="3">XYN52</strain>
    </source>
</reference>
<keyword evidence="1" id="KW-1133">Transmembrane helix</keyword>
<dbReference type="OrthoDB" id="7032238at2"/>
<comment type="caution">
    <text evidence="2">The sequence shown here is derived from an EMBL/GenBank/DDBJ whole genome shotgun (WGS) entry which is preliminary data.</text>
</comment>
<dbReference type="AlphaFoldDB" id="A0A369W4C8"/>